<dbReference type="InterPro" id="IPR010989">
    <property type="entry name" value="SNARE"/>
</dbReference>
<proteinExistence type="inferred from homology"/>
<dbReference type="GO" id="GO:0048278">
    <property type="term" value="P:vesicle docking"/>
    <property type="evidence" value="ECO:0007669"/>
    <property type="project" value="TreeGrafter"/>
</dbReference>
<evidence type="ECO:0000256" key="3">
    <source>
        <dbReference type="ARBA" id="ARBA00022927"/>
    </source>
</evidence>
<evidence type="ECO:0000256" key="2">
    <source>
        <dbReference type="ARBA" id="ARBA00022448"/>
    </source>
</evidence>
<dbReference type="GO" id="GO:0005886">
    <property type="term" value="C:plasma membrane"/>
    <property type="evidence" value="ECO:0007669"/>
    <property type="project" value="TreeGrafter"/>
</dbReference>
<dbReference type="GO" id="GO:0005484">
    <property type="term" value="F:SNAP receptor activity"/>
    <property type="evidence" value="ECO:0007669"/>
    <property type="project" value="TreeGrafter"/>
</dbReference>
<dbReference type="PANTHER" id="PTHR19957:SF123">
    <property type="entry name" value="SYNTAXIN-112"/>
    <property type="match status" value="1"/>
</dbReference>
<dbReference type="SUPFAM" id="SSF47661">
    <property type="entry name" value="t-snare proteins"/>
    <property type="match status" value="1"/>
</dbReference>
<evidence type="ECO:0000256" key="5">
    <source>
        <dbReference type="ARBA" id="ARBA00023054"/>
    </source>
</evidence>
<gene>
    <name evidence="9" type="primary">LOC116210288</name>
</gene>
<keyword evidence="4" id="KW-0007">Acetylation</keyword>
<organism evidence="8 9">
    <name type="scientific">Punica granatum</name>
    <name type="common">Pomegranate</name>
    <dbReference type="NCBI Taxonomy" id="22663"/>
    <lineage>
        <taxon>Eukaryota</taxon>
        <taxon>Viridiplantae</taxon>
        <taxon>Streptophyta</taxon>
        <taxon>Embryophyta</taxon>
        <taxon>Tracheophyta</taxon>
        <taxon>Spermatophyta</taxon>
        <taxon>Magnoliopsida</taxon>
        <taxon>eudicotyledons</taxon>
        <taxon>Gunneridae</taxon>
        <taxon>Pentapetalae</taxon>
        <taxon>rosids</taxon>
        <taxon>malvids</taxon>
        <taxon>Myrtales</taxon>
        <taxon>Lythraceae</taxon>
        <taxon>Punica</taxon>
    </lineage>
</organism>
<comment type="similarity">
    <text evidence="1">Belongs to the syntaxin family.</text>
</comment>
<evidence type="ECO:0000259" key="7">
    <source>
        <dbReference type="PROSITE" id="PS50192"/>
    </source>
</evidence>
<dbReference type="OrthoDB" id="330671at2759"/>
<keyword evidence="6" id="KW-0472">Membrane</keyword>
<evidence type="ECO:0000256" key="1">
    <source>
        <dbReference type="ARBA" id="ARBA00009063"/>
    </source>
</evidence>
<dbReference type="FunFam" id="1.20.5.110:FF:000008">
    <property type="entry name" value="Syntaxin 132"/>
    <property type="match status" value="1"/>
</dbReference>
<sequence>MADQFFFFGSVTACRASSVVLIFSLFTATLCGRLFNDPSGGSSEILAKMNDLMTKSFLSYTELKKQARKDIESEIYSDLEAGQRQPDSAEEGSLSQFFQEVSMIKLEMEDISNLLLDLRALNEESKSALSAKVLRGLRDHMKSDSISVLRKAVSVKTRLHALDRSNATSQEGVAVGQTRASVTNGLRMKLAGMMRDFQALREKINSDRKEELRRRYFNSTGEEPSKEMIERMMASVSVSSSFSRPGEKKIVFLDGKEKEMKDNHEAVMEIHRSLEKLHQIFLDMAVIVEAQGEKVDKIEDNVASVGRYVSGGTDSLYYANQMKKKNKNWVRWVGLVVLIILLVCLVSLFAS</sequence>
<name>A0A6P8E0B4_PUNGR</name>
<keyword evidence="6" id="KW-0812">Transmembrane</keyword>
<dbReference type="PROSITE" id="PS50192">
    <property type="entry name" value="T_SNARE"/>
    <property type="match status" value="1"/>
</dbReference>
<keyword evidence="2" id="KW-0813">Transport</keyword>
<keyword evidence="5" id="KW-0175">Coiled coil</keyword>
<dbReference type="SMART" id="SM00503">
    <property type="entry name" value="SynN"/>
    <property type="match status" value="1"/>
</dbReference>
<dbReference type="CDD" id="cd15848">
    <property type="entry name" value="SNARE_syntaxin1-like"/>
    <property type="match status" value="1"/>
</dbReference>
<dbReference type="GO" id="GO:0000149">
    <property type="term" value="F:SNARE binding"/>
    <property type="evidence" value="ECO:0007669"/>
    <property type="project" value="TreeGrafter"/>
</dbReference>
<accession>A0A6P8E0B4</accession>
<dbReference type="Gene3D" id="1.20.58.70">
    <property type="match status" value="1"/>
</dbReference>
<keyword evidence="6" id="KW-1133">Transmembrane helix</keyword>
<dbReference type="SMART" id="SM00397">
    <property type="entry name" value="t_SNARE"/>
    <property type="match status" value="1"/>
</dbReference>
<dbReference type="InterPro" id="IPR000727">
    <property type="entry name" value="T_SNARE_dom"/>
</dbReference>
<feature type="transmembrane region" description="Helical" evidence="6">
    <location>
        <begin position="329"/>
        <end position="350"/>
    </location>
</feature>
<evidence type="ECO:0000313" key="8">
    <source>
        <dbReference type="Proteomes" id="UP000515151"/>
    </source>
</evidence>
<evidence type="ECO:0000313" key="9">
    <source>
        <dbReference type="RefSeq" id="XP_031399994.1"/>
    </source>
</evidence>
<dbReference type="AlphaFoldDB" id="A0A6P8E0B4"/>
<protein>
    <submittedName>
        <fullName evidence="9">Syntaxin-112-like</fullName>
    </submittedName>
</protein>
<reference evidence="9" key="2">
    <citation type="submission" date="2025-08" db="UniProtKB">
        <authorList>
            <consortium name="RefSeq"/>
        </authorList>
    </citation>
    <scope>IDENTIFICATION</scope>
    <source>
        <tissue evidence="9">Leaf</tissue>
    </source>
</reference>
<feature type="domain" description="T-SNARE coiled-coil homology" evidence="7">
    <location>
        <begin position="257"/>
        <end position="319"/>
    </location>
</feature>
<dbReference type="GO" id="GO:0031201">
    <property type="term" value="C:SNARE complex"/>
    <property type="evidence" value="ECO:0007669"/>
    <property type="project" value="TreeGrafter"/>
</dbReference>
<dbReference type="PANTHER" id="PTHR19957">
    <property type="entry name" value="SYNTAXIN"/>
    <property type="match status" value="1"/>
</dbReference>
<dbReference type="InterPro" id="IPR006011">
    <property type="entry name" value="Syntaxin_N"/>
</dbReference>
<evidence type="ECO:0000256" key="4">
    <source>
        <dbReference type="ARBA" id="ARBA00022990"/>
    </source>
</evidence>
<feature type="transmembrane region" description="Helical" evidence="6">
    <location>
        <begin position="6"/>
        <end position="26"/>
    </location>
</feature>
<dbReference type="GO" id="GO:0006887">
    <property type="term" value="P:exocytosis"/>
    <property type="evidence" value="ECO:0007669"/>
    <property type="project" value="TreeGrafter"/>
</dbReference>
<dbReference type="Gene3D" id="1.20.5.110">
    <property type="match status" value="1"/>
</dbReference>
<dbReference type="Proteomes" id="UP000515151">
    <property type="component" value="Chromosome 6"/>
</dbReference>
<dbReference type="InterPro" id="IPR045242">
    <property type="entry name" value="Syntaxin"/>
</dbReference>
<dbReference type="GO" id="GO:0006886">
    <property type="term" value="P:intracellular protein transport"/>
    <property type="evidence" value="ECO:0007669"/>
    <property type="project" value="TreeGrafter"/>
</dbReference>
<dbReference type="GeneID" id="116210288"/>
<dbReference type="GO" id="GO:0012505">
    <property type="term" value="C:endomembrane system"/>
    <property type="evidence" value="ECO:0007669"/>
    <property type="project" value="TreeGrafter"/>
</dbReference>
<reference evidence="8" key="1">
    <citation type="journal article" date="2020" name="Plant Biotechnol. J.">
        <title>The pomegranate (Punica granatum L.) draft genome dissects genetic divergence between soft- and hard-seeded cultivars.</title>
        <authorList>
            <person name="Luo X."/>
            <person name="Li H."/>
            <person name="Wu Z."/>
            <person name="Yao W."/>
            <person name="Zhao P."/>
            <person name="Cao D."/>
            <person name="Yu H."/>
            <person name="Li K."/>
            <person name="Poudel K."/>
            <person name="Zhao D."/>
            <person name="Zhang F."/>
            <person name="Xia X."/>
            <person name="Chen L."/>
            <person name="Wang Q."/>
            <person name="Jing D."/>
            <person name="Cao S."/>
        </authorList>
    </citation>
    <scope>NUCLEOTIDE SEQUENCE [LARGE SCALE GENOMIC DNA]</scope>
    <source>
        <strain evidence="8">cv. Tunisia</strain>
    </source>
</reference>
<evidence type="ECO:0000256" key="6">
    <source>
        <dbReference type="SAM" id="Phobius"/>
    </source>
</evidence>
<dbReference type="RefSeq" id="XP_031399994.1">
    <property type="nucleotide sequence ID" value="XM_031544134.1"/>
</dbReference>
<keyword evidence="3" id="KW-0653">Protein transport</keyword>
<dbReference type="Pfam" id="PF00804">
    <property type="entry name" value="Syntaxin"/>
    <property type="match status" value="1"/>
</dbReference>
<dbReference type="GO" id="GO:0006906">
    <property type="term" value="P:vesicle fusion"/>
    <property type="evidence" value="ECO:0007669"/>
    <property type="project" value="TreeGrafter"/>
</dbReference>
<keyword evidence="8" id="KW-1185">Reference proteome</keyword>